<dbReference type="EMBL" id="CM017885">
    <property type="protein sequence ID" value="KAG1367554.1"/>
    <property type="molecule type" value="Genomic_DNA"/>
</dbReference>
<accession>A0A8K0NBK5</accession>
<gene>
    <name evidence="1" type="ORF">COCNU_14G000220</name>
</gene>
<dbReference type="Proteomes" id="UP000797356">
    <property type="component" value="Chromosome 14"/>
</dbReference>
<reference evidence="1" key="1">
    <citation type="journal article" date="2017" name="Gigascience">
        <title>The genome draft of coconut (Cocos nucifera).</title>
        <authorList>
            <person name="Xiao Y."/>
            <person name="Xu P."/>
            <person name="Fan H."/>
            <person name="Baudouin L."/>
            <person name="Xia W."/>
            <person name="Bocs S."/>
            <person name="Xu J."/>
            <person name="Li Q."/>
            <person name="Guo A."/>
            <person name="Zhou L."/>
            <person name="Li J."/>
            <person name="Wu Y."/>
            <person name="Ma Z."/>
            <person name="Armero A."/>
            <person name="Issali A.E."/>
            <person name="Liu N."/>
            <person name="Peng M."/>
            <person name="Yang Y."/>
        </authorList>
    </citation>
    <scope>NUCLEOTIDE SEQUENCE</scope>
    <source>
        <tissue evidence="1">Spear leaf of Hainan Tall coconut</tissue>
    </source>
</reference>
<organism evidence="1 2">
    <name type="scientific">Cocos nucifera</name>
    <name type="common">Coconut palm</name>
    <dbReference type="NCBI Taxonomy" id="13894"/>
    <lineage>
        <taxon>Eukaryota</taxon>
        <taxon>Viridiplantae</taxon>
        <taxon>Streptophyta</taxon>
        <taxon>Embryophyta</taxon>
        <taxon>Tracheophyta</taxon>
        <taxon>Spermatophyta</taxon>
        <taxon>Magnoliopsida</taxon>
        <taxon>Liliopsida</taxon>
        <taxon>Arecaceae</taxon>
        <taxon>Arecoideae</taxon>
        <taxon>Cocoseae</taxon>
        <taxon>Attaleinae</taxon>
        <taxon>Cocos</taxon>
    </lineage>
</organism>
<evidence type="ECO:0000313" key="1">
    <source>
        <dbReference type="EMBL" id="KAG1367554.1"/>
    </source>
</evidence>
<dbReference type="AlphaFoldDB" id="A0A8K0NBK5"/>
<reference evidence="1" key="2">
    <citation type="submission" date="2019-07" db="EMBL/GenBank/DDBJ databases">
        <authorList>
            <person name="Yang Y."/>
            <person name="Bocs S."/>
            <person name="Baudouin L."/>
        </authorList>
    </citation>
    <scope>NUCLEOTIDE SEQUENCE</scope>
    <source>
        <tissue evidence="1">Spear leaf of Hainan Tall coconut</tissue>
    </source>
</reference>
<protein>
    <submittedName>
        <fullName evidence="1">Uncharacterized protein</fullName>
    </submittedName>
</protein>
<evidence type="ECO:0000313" key="2">
    <source>
        <dbReference type="Proteomes" id="UP000797356"/>
    </source>
</evidence>
<proteinExistence type="predicted"/>
<comment type="caution">
    <text evidence="1">The sequence shown here is derived from an EMBL/GenBank/DDBJ whole genome shotgun (WGS) entry which is preliminary data.</text>
</comment>
<sequence>MKFGASEDGTKFSRGIKFGACEAELPLECVTKEAPYKDFTVGETKFGRAHNRPQGKRGLPLEYDSKEALTREHEVLSQVSQRDGMKCGRAYDLHSVRPELFELATKEFPTEGREEVLLPKGFTTAPPSTLLELRFSPK</sequence>
<name>A0A8K0NBK5_COCNU</name>
<keyword evidence="2" id="KW-1185">Reference proteome</keyword>